<feature type="coiled-coil region" evidence="5">
    <location>
        <begin position="67"/>
        <end position="101"/>
    </location>
</feature>
<feature type="compositionally biased region" description="Polar residues" evidence="6">
    <location>
        <begin position="544"/>
        <end position="557"/>
    </location>
</feature>
<keyword evidence="5" id="KW-0175">Coiled coil</keyword>
<evidence type="ECO:0000256" key="4">
    <source>
        <dbReference type="ARBA" id="ARBA00038123"/>
    </source>
</evidence>
<proteinExistence type="inferred from homology"/>
<keyword evidence="8" id="KW-1185">Reference proteome</keyword>
<feature type="compositionally biased region" description="Basic and acidic residues" evidence="6">
    <location>
        <begin position="646"/>
        <end position="658"/>
    </location>
</feature>
<evidence type="ECO:0000313" key="8">
    <source>
        <dbReference type="Proteomes" id="UP000291343"/>
    </source>
</evidence>
<sequence>MGLTEQRCKTLRSKLDELGYRQPLALESLLLVEQIFSDLIHTKEERDHYKNLFHQNQERYGDARTGIEPLKQENEKLVRECKRLRQALSEEQDVNEKLFKDLKHRIRALESNNSDLEFVCSQHLERINELSHQLAEKGQKILLLKGLGKPASYNKLSVPKTHPKKPASAPGANARRWSPIKTTAQLSDLSSEPILTDVCTASKKKVDSLLKELVTLKQEKLGYLEEIAAVQSKVAARNQEIERLQHMLELAHNTPMPNAGKCLLNCCKERCCCGGGNAGKVSCMETQLREQLTECQELQHEAMCRASLAGLKSASTSFIYVFLFQEKLDCKLLEIEELESKLLEQQKANKELETEKGASEAVSNEQRKLEERVRELNIIERDLMSEIERLTEVNRRQHDRIQHLENRLTETEKRLAETEAANTGKRRNSILKSPHESMPLELTNNSQTRISFDENRSSENRGSNLHETSKPNNGKSRLKSVDSMPHELASNSQARTSLRGKSSKNVENSTENRRSSMPETSKSNAANQKSPVKKMTKNIPIGGSKTQNVANRVSNSNGKDKTVVKENSKPDYPIHSCVDVVDSEDDLDNGLRGMKNRPVEKEMMSKQMKAQSSKVTDKNGAKQALNQKSPVRQPPANHNANFARSKTVDAKKTLEREPFQPPKTAAKPVQGRAKSKDETDASSSSESNRNNNDAGPPSKSDRFSTSKSKKSTTSSAESERRLKEKAQEEEKLRREKQLLVDERKRLEDTIRNLTEKQTELINKLHEAYARSAKLNDQGVASSVQPDKEQIIKLERLQAERDTYQKELSKIRDQIANLVDSNTAAEPGSLNQSPSCILQRLVTERDFYQKEFNRLQKQLSTVNGANHDQLDVGELRAKLNEKEQEIMCLKEKIREMCAQQIVTPEQLRAQNGAILRLEMERDSAKADCSRLEEDRNALKDKLRRIAELNKDEMQRLEQGSHALQTTVTRLEVERRELLNNLAAANQKVKMLEKKLDEYREQMQHQQTDLSQQISHLNHIKLLQEQTDRALSSSQDMLTQTEAELASALERIHELEQQRLCVERELCALRTERMSLKSNMSLIDEEKDKLLLKVDEKTEQVVRLERDSKSKESRITNLESVLADMQRKLDCALDSASQSEQNARQCSKELDRLKQEMVILENAKDAALKENTRLQDDLAVITNDHVTKARELEVCKREVEDLKMQLQGYVTEVRHIEDILEQKEKERSDMLDHFKSLSQEANALESSNHTLESEAKSSKSLLRAAQQEVTDLRNQIEDKDALVSGYEKQISELTAHIACLEMKLANESEQIQMLERELTATREHCSKLHCQKEELVRQVSDQEASKKKVETEYHRVQAKHEDLEEQLDRERKNSATLENVLAATRQETLEKKLSNKELRQQVEILEEKVAELQRKLNHGNDALRQCQADTADYHQQLADLRREVTNERFERARADERAEATEKDLNDTRDKLEAANNDRDCLMKCVDKLNEKIAEAEGLSASPLKEYNNCEELSQQLQCCQEKLEALAANEQNAERLKTIICETEEQVNDLKNQLEKEKRKSLISLEKNCEMEEKLMSSFQQLEDKNASLQKELDCVKSRLNALESDNVDLNSKLNLSNCLNEEYESQIDKLQQELNAFRLRRASSLLEQKAIEKKLSSAQQLTDQLEKKKDSFLEQIMEIDNRKNYHDIDPTPVELETRSYKPKKKLQDICAELEAGKLCSQNSGKESETGSDGSSKTNQCWDNEGDRNSAEKKPATDNVSDNVTIMFFDNVSDRQDCQERVEANYATNDEMENMLKNEEEIIRGYEEQIEKLKQRLKCMELEKNSSAYKSNCHCPCSNKLERGLKSPASKPSTVSQIENVISNLHMQLKAKDELLKNYTDEIAELAIEELAVEERENNASSAKSKCKCSCRSTGADDSTLENYEQFVLNFTCEPADASRSDPCSQMTNRRMEKMPSPKYDGRSVKSCGCLNHDDSDEDT</sequence>
<evidence type="ECO:0000313" key="7">
    <source>
        <dbReference type="EMBL" id="RZF33760.1"/>
    </source>
</evidence>
<dbReference type="SUPFAM" id="SSF90257">
    <property type="entry name" value="Myosin rod fragments"/>
    <property type="match status" value="1"/>
</dbReference>
<feature type="compositionally biased region" description="Polar residues" evidence="6">
    <location>
        <begin position="1720"/>
        <end position="1741"/>
    </location>
</feature>
<feature type="coiled-coil region" evidence="5">
    <location>
        <begin position="1861"/>
        <end position="1895"/>
    </location>
</feature>
<feature type="coiled-coil region" evidence="5">
    <location>
        <begin position="1788"/>
        <end position="1822"/>
    </location>
</feature>
<name>A0A482WKA8_LAOST</name>
<reference evidence="7 8" key="1">
    <citation type="journal article" date="2017" name="Gigascience">
        <title>Genome sequence of the small brown planthopper, Laodelphax striatellus.</title>
        <authorList>
            <person name="Zhu J."/>
            <person name="Jiang F."/>
            <person name="Wang X."/>
            <person name="Yang P."/>
            <person name="Bao Y."/>
            <person name="Zhao W."/>
            <person name="Wang W."/>
            <person name="Lu H."/>
            <person name="Wang Q."/>
            <person name="Cui N."/>
            <person name="Li J."/>
            <person name="Chen X."/>
            <person name="Luo L."/>
            <person name="Yu J."/>
            <person name="Kang L."/>
            <person name="Cui F."/>
        </authorList>
    </citation>
    <scope>NUCLEOTIDE SEQUENCE [LARGE SCALE GENOMIC DNA]</scope>
    <source>
        <strain evidence="7">Lst14</strain>
    </source>
</reference>
<dbReference type="GO" id="GO:0005814">
    <property type="term" value="C:centriole"/>
    <property type="evidence" value="ECO:0007669"/>
    <property type="project" value="UniProtKB-SubCell"/>
</dbReference>
<dbReference type="PANTHER" id="PTHR20544:SF0">
    <property type="entry name" value="NUCLEOPROTEIN TPR_MLP1 DOMAIN-CONTAINING PROTEIN"/>
    <property type="match status" value="1"/>
</dbReference>
<dbReference type="PANTHER" id="PTHR20544">
    <property type="entry name" value="CENTROSOMAL PROTEIN CEP135"/>
    <property type="match status" value="1"/>
</dbReference>
<feature type="region of interest" description="Disordered" evidence="6">
    <location>
        <begin position="404"/>
        <end position="732"/>
    </location>
</feature>
<dbReference type="OrthoDB" id="10254663at2759"/>
<keyword evidence="2" id="KW-0963">Cytoplasm</keyword>
<feature type="region of interest" description="Disordered" evidence="6">
    <location>
        <begin position="1935"/>
        <end position="1979"/>
    </location>
</feature>
<dbReference type="EMBL" id="QKKF02033458">
    <property type="protein sequence ID" value="RZF33760.1"/>
    <property type="molecule type" value="Genomic_DNA"/>
</dbReference>
<feature type="compositionally biased region" description="Basic and acidic residues" evidence="6">
    <location>
        <begin position="404"/>
        <end position="417"/>
    </location>
</feature>
<feature type="compositionally biased region" description="Polar residues" evidence="6">
    <location>
        <begin position="460"/>
        <end position="475"/>
    </location>
</feature>
<feature type="compositionally biased region" description="Basic and acidic residues" evidence="6">
    <location>
        <begin position="1949"/>
        <end position="1963"/>
    </location>
</feature>
<dbReference type="Proteomes" id="UP000291343">
    <property type="component" value="Unassembled WGS sequence"/>
</dbReference>
<feature type="compositionally biased region" description="Low complexity" evidence="6">
    <location>
        <begin position="682"/>
        <end position="692"/>
    </location>
</feature>
<organism evidence="7 8">
    <name type="scientific">Laodelphax striatellus</name>
    <name type="common">Small brown planthopper</name>
    <name type="synonym">Delphax striatella</name>
    <dbReference type="NCBI Taxonomy" id="195883"/>
    <lineage>
        <taxon>Eukaryota</taxon>
        <taxon>Metazoa</taxon>
        <taxon>Ecdysozoa</taxon>
        <taxon>Arthropoda</taxon>
        <taxon>Hexapoda</taxon>
        <taxon>Insecta</taxon>
        <taxon>Pterygota</taxon>
        <taxon>Neoptera</taxon>
        <taxon>Paraneoptera</taxon>
        <taxon>Hemiptera</taxon>
        <taxon>Auchenorrhyncha</taxon>
        <taxon>Fulgoroidea</taxon>
        <taxon>Delphacidae</taxon>
        <taxon>Criomorphinae</taxon>
        <taxon>Laodelphax</taxon>
    </lineage>
</organism>
<keyword evidence="3" id="KW-0206">Cytoskeleton</keyword>
<feature type="region of interest" description="Disordered" evidence="6">
    <location>
        <begin position="1720"/>
        <end position="1758"/>
    </location>
</feature>
<feature type="compositionally biased region" description="Polar residues" evidence="6">
    <location>
        <begin position="489"/>
        <end position="509"/>
    </location>
</feature>
<dbReference type="InParanoid" id="A0A482WKA8"/>
<feature type="coiled-coil region" evidence="5">
    <location>
        <begin position="1036"/>
        <end position="1682"/>
    </location>
</feature>
<dbReference type="Gene3D" id="1.10.287.1490">
    <property type="match status" value="1"/>
</dbReference>
<protein>
    <recommendedName>
        <fullName evidence="9">Centrosomal protein of 135 kDa</fullName>
    </recommendedName>
</protein>
<dbReference type="InterPro" id="IPR051877">
    <property type="entry name" value="Centriole_BasalBody_StrucProt"/>
</dbReference>
<accession>A0A482WKA8</accession>
<feature type="compositionally biased region" description="Polar residues" evidence="6">
    <location>
        <begin position="624"/>
        <end position="644"/>
    </location>
</feature>
<feature type="compositionally biased region" description="Basic and acidic residues" evidence="6">
    <location>
        <begin position="1744"/>
        <end position="1755"/>
    </location>
</feature>
<comment type="similarity">
    <text evidence="4">Belongs to the CEP135/TSGA10 family.</text>
</comment>
<feature type="compositionally biased region" description="Basic and acidic residues" evidence="6">
    <location>
        <begin position="558"/>
        <end position="569"/>
    </location>
</feature>
<evidence type="ECO:0000256" key="1">
    <source>
        <dbReference type="ARBA" id="ARBA00004114"/>
    </source>
</evidence>
<gene>
    <name evidence="7" type="ORF">LSTR_LSTR008019</name>
</gene>
<comment type="caution">
    <text evidence="7">The sequence shown here is derived from an EMBL/GenBank/DDBJ whole genome shotgun (WGS) entry which is preliminary data.</text>
</comment>
<feature type="compositionally biased region" description="Basic and acidic residues" evidence="6">
    <location>
        <begin position="717"/>
        <end position="732"/>
    </location>
</feature>
<feature type="compositionally biased region" description="Polar residues" evidence="6">
    <location>
        <begin position="517"/>
        <end position="530"/>
    </location>
</feature>
<dbReference type="STRING" id="195883.A0A482WKA8"/>
<evidence type="ECO:0000256" key="3">
    <source>
        <dbReference type="ARBA" id="ARBA00023212"/>
    </source>
</evidence>
<evidence type="ECO:0000256" key="5">
    <source>
        <dbReference type="SAM" id="Coils"/>
    </source>
</evidence>
<feature type="region of interest" description="Disordered" evidence="6">
    <location>
        <begin position="154"/>
        <end position="174"/>
    </location>
</feature>
<comment type="subcellular location">
    <subcellularLocation>
        <location evidence="1">Cytoplasm</location>
        <location evidence="1">Cytoskeleton</location>
        <location evidence="1">Microtubule organizing center</location>
        <location evidence="1">Centrosome</location>
        <location evidence="1">Centriole</location>
    </subcellularLocation>
</comment>
<evidence type="ECO:0000256" key="6">
    <source>
        <dbReference type="SAM" id="MobiDB-lite"/>
    </source>
</evidence>
<dbReference type="SMR" id="A0A482WKA8"/>
<evidence type="ECO:0000256" key="2">
    <source>
        <dbReference type="ARBA" id="ARBA00022490"/>
    </source>
</evidence>
<evidence type="ECO:0008006" key="9">
    <source>
        <dbReference type="Google" id="ProtNLM"/>
    </source>
</evidence>